<reference evidence="2" key="1">
    <citation type="submission" date="2013-12" db="EMBL/GenBank/DDBJ databases">
        <authorList>
            <person name="Aslett M."/>
        </authorList>
    </citation>
    <scope>NUCLEOTIDE SEQUENCE [LARGE SCALE GENOMIC DNA]</scope>
    <source>
        <strain evidence="2">Lindley</strain>
    </source>
</reference>
<dbReference type="Proteomes" id="UP000050741">
    <property type="component" value="Unassembled WGS sequence"/>
</dbReference>
<evidence type="ECO:0000256" key="1">
    <source>
        <dbReference type="SAM" id="MobiDB-lite"/>
    </source>
</evidence>
<feature type="region of interest" description="Disordered" evidence="1">
    <location>
        <begin position="48"/>
        <end position="70"/>
    </location>
</feature>
<keyword evidence="2" id="KW-1185">Reference proteome</keyword>
<protein>
    <submittedName>
        <fullName evidence="3">H/ACA ribonucleoprotein complex subunit</fullName>
    </submittedName>
</protein>
<feature type="region of interest" description="Disordered" evidence="1">
    <location>
        <begin position="200"/>
        <end position="225"/>
    </location>
</feature>
<evidence type="ECO:0000313" key="3">
    <source>
        <dbReference type="WBParaSite" id="GPLIN_000224600"/>
    </source>
</evidence>
<evidence type="ECO:0000313" key="2">
    <source>
        <dbReference type="Proteomes" id="UP000050741"/>
    </source>
</evidence>
<organism evidence="2 3">
    <name type="scientific">Globodera pallida</name>
    <name type="common">Potato cyst nematode worm</name>
    <name type="synonym">Heterodera pallida</name>
    <dbReference type="NCBI Taxonomy" id="36090"/>
    <lineage>
        <taxon>Eukaryota</taxon>
        <taxon>Metazoa</taxon>
        <taxon>Ecdysozoa</taxon>
        <taxon>Nematoda</taxon>
        <taxon>Chromadorea</taxon>
        <taxon>Rhabditida</taxon>
        <taxon>Tylenchina</taxon>
        <taxon>Tylenchomorpha</taxon>
        <taxon>Tylenchoidea</taxon>
        <taxon>Heteroderidae</taxon>
        <taxon>Heteroderinae</taxon>
        <taxon>Globodera</taxon>
    </lineage>
</organism>
<sequence>MNGDEELMDYEEEEDQKELERVQKLDKEAERKELERLGIIASDHYIQPKHFSKRSRSEPPTPISDEKVPRHEMPIIERALAMSEQGYIQILVHNKTTAPIFLESGTKVASAEVIDSVFDPLTEIFPGELEMWENPKKLIGHIQSDSERNVRLLSVLGSKLGPVNEREKSKMGELWSEFSDVLALDESELTQTDLAMHKIDTGDSQPTKIPPRPIPFGARAQVTEI</sequence>
<name>A0A183BNR0_GLOPA</name>
<proteinExistence type="predicted"/>
<dbReference type="WBParaSite" id="GPLIN_000224600">
    <property type="protein sequence ID" value="GPLIN_000224600"/>
    <property type="gene ID" value="GPLIN_000224600"/>
</dbReference>
<dbReference type="AlphaFoldDB" id="A0A183BNR0"/>
<reference evidence="2" key="2">
    <citation type="submission" date="2014-05" db="EMBL/GenBank/DDBJ databases">
        <title>The genome and life-stage specific transcriptomes of Globodera pallida elucidate key aspects of plant parasitism by a cyst nematode.</title>
        <authorList>
            <person name="Cotton J.A."/>
            <person name="Lilley C.J."/>
            <person name="Jones L.M."/>
            <person name="Kikuchi T."/>
            <person name="Reid A.J."/>
            <person name="Thorpe P."/>
            <person name="Tsai I.J."/>
            <person name="Beasley H."/>
            <person name="Blok V."/>
            <person name="Cock P.J.A."/>
            <person name="Van den Akker S.E."/>
            <person name="Holroyd N."/>
            <person name="Hunt M."/>
            <person name="Mantelin S."/>
            <person name="Naghra H."/>
            <person name="Pain A."/>
            <person name="Palomares-Rius J.E."/>
            <person name="Zarowiecki M."/>
            <person name="Berriman M."/>
            <person name="Jones J.T."/>
            <person name="Urwin P.E."/>
        </authorList>
    </citation>
    <scope>NUCLEOTIDE SEQUENCE [LARGE SCALE GENOMIC DNA]</scope>
    <source>
        <strain evidence="2">Lindley</strain>
    </source>
</reference>
<reference evidence="3" key="3">
    <citation type="submission" date="2016-06" db="UniProtKB">
        <authorList>
            <consortium name="WormBaseParasite"/>
        </authorList>
    </citation>
    <scope>IDENTIFICATION</scope>
</reference>
<accession>A0A183BNR0</accession>